<evidence type="ECO:0000313" key="3">
    <source>
        <dbReference type="Proteomes" id="UP000799440"/>
    </source>
</evidence>
<evidence type="ECO:0000313" key="2">
    <source>
        <dbReference type="EMBL" id="KAF2742147.1"/>
    </source>
</evidence>
<name>A0A6A6UYR9_9PLEO</name>
<feature type="compositionally biased region" description="Basic residues" evidence="1">
    <location>
        <begin position="164"/>
        <end position="174"/>
    </location>
</feature>
<proteinExistence type="predicted"/>
<organism evidence="2 3">
    <name type="scientific">Sporormia fimetaria CBS 119925</name>
    <dbReference type="NCBI Taxonomy" id="1340428"/>
    <lineage>
        <taxon>Eukaryota</taxon>
        <taxon>Fungi</taxon>
        <taxon>Dikarya</taxon>
        <taxon>Ascomycota</taxon>
        <taxon>Pezizomycotina</taxon>
        <taxon>Dothideomycetes</taxon>
        <taxon>Pleosporomycetidae</taxon>
        <taxon>Pleosporales</taxon>
        <taxon>Sporormiaceae</taxon>
        <taxon>Sporormia</taxon>
    </lineage>
</organism>
<feature type="region of interest" description="Disordered" evidence="1">
    <location>
        <begin position="1"/>
        <end position="22"/>
    </location>
</feature>
<accession>A0A6A6UYR9</accession>
<keyword evidence="3" id="KW-1185">Reference proteome</keyword>
<feature type="compositionally biased region" description="Polar residues" evidence="1">
    <location>
        <begin position="9"/>
        <end position="18"/>
    </location>
</feature>
<dbReference type="AlphaFoldDB" id="A0A6A6UYR9"/>
<reference evidence="2" key="1">
    <citation type="journal article" date="2020" name="Stud. Mycol.">
        <title>101 Dothideomycetes genomes: a test case for predicting lifestyles and emergence of pathogens.</title>
        <authorList>
            <person name="Haridas S."/>
            <person name="Albert R."/>
            <person name="Binder M."/>
            <person name="Bloem J."/>
            <person name="Labutti K."/>
            <person name="Salamov A."/>
            <person name="Andreopoulos B."/>
            <person name="Baker S."/>
            <person name="Barry K."/>
            <person name="Bills G."/>
            <person name="Bluhm B."/>
            <person name="Cannon C."/>
            <person name="Castanera R."/>
            <person name="Culley D."/>
            <person name="Daum C."/>
            <person name="Ezra D."/>
            <person name="Gonzalez J."/>
            <person name="Henrissat B."/>
            <person name="Kuo A."/>
            <person name="Liang C."/>
            <person name="Lipzen A."/>
            <person name="Lutzoni F."/>
            <person name="Magnuson J."/>
            <person name="Mondo S."/>
            <person name="Nolan M."/>
            <person name="Ohm R."/>
            <person name="Pangilinan J."/>
            <person name="Park H.-J."/>
            <person name="Ramirez L."/>
            <person name="Alfaro M."/>
            <person name="Sun H."/>
            <person name="Tritt A."/>
            <person name="Yoshinaga Y."/>
            <person name="Zwiers L.-H."/>
            <person name="Turgeon B."/>
            <person name="Goodwin S."/>
            <person name="Spatafora J."/>
            <person name="Crous P."/>
            <person name="Grigoriev I."/>
        </authorList>
    </citation>
    <scope>NUCLEOTIDE SEQUENCE</scope>
    <source>
        <strain evidence="2">CBS 119925</strain>
    </source>
</reference>
<protein>
    <submittedName>
        <fullName evidence="2">Uncharacterized protein</fullName>
    </submittedName>
</protein>
<sequence length="193" mass="21781">MGARLYTRSWPSDANPRNGSHVAEGWLRTRKVPTVVVLNPVGGLQRQRRDGAQRWSEGAEWTASDRASERQQLKRRTSRGVQDMWEPREIINLDIKATPGSGVSDMWASLTMANHGGARTGDHEYHPRRRVPLAQPWRQAYVPARTLKPSGELALRTEANGRLGRPRCSRRGVRLKREDSHGQVDEMPSEMSG</sequence>
<dbReference type="Proteomes" id="UP000799440">
    <property type="component" value="Unassembled WGS sequence"/>
</dbReference>
<feature type="region of interest" description="Disordered" evidence="1">
    <location>
        <begin position="158"/>
        <end position="193"/>
    </location>
</feature>
<feature type="region of interest" description="Disordered" evidence="1">
    <location>
        <begin position="47"/>
        <end position="72"/>
    </location>
</feature>
<feature type="compositionally biased region" description="Basic and acidic residues" evidence="1">
    <location>
        <begin position="175"/>
        <end position="184"/>
    </location>
</feature>
<gene>
    <name evidence="2" type="ORF">M011DRAFT_293899</name>
</gene>
<dbReference type="EMBL" id="MU006614">
    <property type="protein sequence ID" value="KAF2742147.1"/>
    <property type="molecule type" value="Genomic_DNA"/>
</dbReference>
<evidence type="ECO:0000256" key="1">
    <source>
        <dbReference type="SAM" id="MobiDB-lite"/>
    </source>
</evidence>